<dbReference type="PROSITE" id="PS50033">
    <property type="entry name" value="UBX"/>
    <property type="match status" value="1"/>
</dbReference>
<dbReference type="Gene3D" id="3.10.20.90">
    <property type="entry name" value="Phosphatidylinositol 3-kinase Catalytic Subunit, Chain A, domain 1"/>
    <property type="match status" value="1"/>
</dbReference>
<keyword evidence="4" id="KW-1185">Reference proteome</keyword>
<dbReference type="Proteomes" id="UP000578531">
    <property type="component" value="Unassembled WGS sequence"/>
</dbReference>
<feature type="region of interest" description="Disordered" evidence="1">
    <location>
        <begin position="114"/>
        <end position="133"/>
    </location>
</feature>
<dbReference type="InterPro" id="IPR001012">
    <property type="entry name" value="UBX_dom"/>
</dbReference>
<feature type="region of interest" description="Disordered" evidence="1">
    <location>
        <begin position="520"/>
        <end position="546"/>
    </location>
</feature>
<dbReference type="PANTHER" id="PTHR46424:SF1">
    <property type="entry name" value="UBX DOMAIN-CONTAINING PROTEIN 4"/>
    <property type="match status" value="1"/>
</dbReference>
<proteinExistence type="predicted"/>
<dbReference type="Pfam" id="PF00789">
    <property type="entry name" value="UBX"/>
    <property type="match status" value="1"/>
</dbReference>
<dbReference type="RefSeq" id="XP_037163099.1">
    <property type="nucleotide sequence ID" value="XM_037310139.1"/>
</dbReference>
<dbReference type="InterPro" id="IPR029071">
    <property type="entry name" value="Ubiquitin-like_domsf"/>
</dbReference>
<feature type="compositionally biased region" description="Basic and acidic residues" evidence="1">
    <location>
        <begin position="299"/>
        <end position="336"/>
    </location>
</feature>
<accession>A0A8H6FS62</accession>
<name>A0A8H6FS62_9LECA</name>
<feature type="compositionally biased region" description="Polar residues" evidence="1">
    <location>
        <begin position="182"/>
        <end position="196"/>
    </location>
</feature>
<feature type="compositionally biased region" description="Basic and acidic residues" evidence="1">
    <location>
        <begin position="537"/>
        <end position="546"/>
    </location>
</feature>
<dbReference type="GeneID" id="59289895"/>
<protein>
    <recommendedName>
        <fullName evidence="2">UBX domain-containing protein</fullName>
    </recommendedName>
</protein>
<gene>
    <name evidence="3" type="ORF">HO173_008239</name>
</gene>
<dbReference type="SUPFAM" id="SSF54236">
    <property type="entry name" value="Ubiquitin-like"/>
    <property type="match status" value="1"/>
</dbReference>
<comment type="caution">
    <text evidence="3">The sequence shown here is derived from an EMBL/GenBank/DDBJ whole genome shotgun (WGS) entry which is preliminary data.</text>
</comment>
<dbReference type="Pfam" id="PF23187">
    <property type="entry name" value="UBX7_N"/>
    <property type="match status" value="1"/>
</dbReference>
<evidence type="ECO:0000259" key="2">
    <source>
        <dbReference type="PROSITE" id="PS50033"/>
    </source>
</evidence>
<dbReference type="PANTHER" id="PTHR46424">
    <property type="entry name" value="UBX DOMAIN-CONTAINING PROTEIN 4"/>
    <property type="match status" value="1"/>
</dbReference>
<feature type="compositionally biased region" description="Basic and acidic residues" evidence="1">
    <location>
        <begin position="252"/>
        <end position="277"/>
    </location>
</feature>
<organism evidence="3 4">
    <name type="scientific">Letharia columbiana</name>
    <dbReference type="NCBI Taxonomy" id="112416"/>
    <lineage>
        <taxon>Eukaryota</taxon>
        <taxon>Fungi</taxon>
        <taxon>Dikarya</taxon>
        <taxon>Ascomycota</taxon>
        <taxon>Pezizomycotina</taxon>
        <taxon>Lecanoromycetes</taxon>
        <taxon>OSLEUM clade</taxon>
        <taxon>Lecanoromycetidae</taxon>
        <taxon>Lecanorales</taxon>
        <taxon>Lecanorineae</taxon>
        <taxon>Parmeliaceae</taxon>
        <taxon>Letharia</taxon>
    </lineage>
</organism>
<feature type="region of interest" description="Disordered" evidence="1">
    <location>
        <begin position="149"/>
        <end position="215"/>
    </location>
</feature>
<dbReference type="EMBL" id="JACCJC010000035">
    <property type="protein sequence ID" value="KAF6233682.1"/>
    <property type="molecule type" value="Genomic_DNA"/>
</dbReference>
<feature type="domain" description="UBX" evidence="2">
    <location>
        <begin position="360"/>
        <end position="441"/>
    </location>
</feature>
<dbReference type="GO" id="GO:0005783">
    <property type="term" value="C:endoplasmic reticulum"/>
    <property type="evidence" value="ECO:0007669"/>
    <property type="project" value="TreeGrafter"/>
</dbReference>
<feature type="region of interest" description="Disordered" evidence="1">
    <location>
        <begin position="252"/>
        <end position="344"/>
    </location>
</feature>
<feature type="compositionally biased region" description="Polar residues" evidence="1">
    <location>
        <begin position="525"/>
        <end position="535"/>
    </location>
</feature>
<reference evidence="3 4" key="1">
    <citation type="journal article" date="2020" name="Genomics">
        <title>Complete, high-quality genomes from long-read metagenomic sequencing of two wolf lichen thalli reveals enigmatic genome architecture.</title>
        <authorList>
            <person name="McKenzie S.K."/>
            <person name="Walston R.F."/>
            <person name="Allen J.L."/>
        </authorList>
    </citation>
    <scope>NUCLEOTIDE SEQUENCE [LARGE SCALE GENOMIC DNA]</scope>
    <source>
        <strain evidence="3">WasteWater2</strain>
    </source>
</reference>
<dbReference type="CDD" id="cd01767">
    <property type="entry name" value="UBX"/>
    <property type="match status" value="1"/>
</dbReference>
<evidence type="ECO:0000313" key="4">
    <source>
        <dbReference type="Proteomes" id="UP000578531"/>
    </source>
</evidence>
<sequence>MMFFDGDLQSGIALALSESKSVACFVKGDDEQSSLWEVDFLKDEQITTALTTKAITLLINGGSQEAQHLAAYYPVPVLPAFIIINNGQLALDLRAGEEKNEFKAAILRVLTSRSPQPQHTTFSPTPASDPSITQHTLDQTVPWAPTLATRSSSAQFSSDEPDTSHETGSLGPASPPPSLQSTTLNSDPNNSPSAARNTADHVNMPPSRNQNVDPTAAVPSNAIQSTAPSSASPGGQPSQTVQNLLADRRRRLEIDKKEKDAAEKSERKAKAEARKEAMVVAPDSAKANQATYAAQQRKRQQEAKLERERILRQIEHDKAERKEKEERRRAIAKAESEGTDGAGGLVDQQLASEVNFSKPTRSKECAVQVRLFDGSTVRSRFPSDQTLRGNVRPWIDQQKIDDVPYTFKQVLTPMPNQTLSISEEEDSLQSLGLTPSATLVIVPVQGYTAAYSGGQSIVSKGASAGYNVVSAGAGAITGALGTLLGLGRATAHDATMQGNHEAGAGTGSGVNIRTLRDERDDQDNHQLYNGNQLNFEPQRDSRDKDE</sequence>
<dbReference type="OrthoDB" id="2445133at2759"/>
<evidence type="ECO:0000256" key="1">
    <source>
        <dbReference type="SAM" id="MobiDB-lite"/>
    </source>
</evidence>
<feature type="compositionally biased region" description="Polar residues" evidence="1">
    <location>
        <begin position="149"/>
        <end position="158"/>
    </location>
</feature>
<dbReference type="SMART" id="SM00166">
    <property type="entry name" value="UBX"/>
    <property type="match status" value="1"/>
</dbReference>
<dbReference type="AlphaFoldDB" id="A0A8H6FS62"/>
<dbReference type="GO" id="GO:0036503">
    <property type="term" value="P:ERAD pathway"/>
    <property type="evidence" value="ECO:0007669"/>
    <property type="project" value="TreeGrafter"/>
</dbReference>
<evidence type="ECO:0000313" key="3">
    <source>
        <dbReference type="EMBL" id="KAF6233682.1"/>
    </source>
</evidence>